<dbReference type="AlphaFoldDB" id="A0A9W7X6U5"/>
<dbReference type="Proteomes" id="UP001164776">
    <property type="component" value="Unassembled WGS sequence"/>
</dbReference>
<sequence length="133" mass="14417">MLLPPMRDVGRGGELDEAYDPHLTSRKGVVVLAATAVGPCIGARAKASRKVVGGADVLMLTVMREETVRSLHFLRIMDLIHGISDHKGWVTTMATHTGLIPISIDAISITSQDSPFVKGSARYVIEKQVRELL</sequence>
<organism evidence="1 2">
    <name type="scientific">Paspalum vaginatum</name>
    <name type="common">seashore paspalum</name>
    <dbReference type="NCBI Taxonomy" id="158149"/>
    <lineage>
        <taxon>Eukaryota</taxon>
        <taxon>Viridiplantae</taxon>
        <taxon>Streptophyta</taxon>
        <taxon>Embryophyta</taxon>
        <taxon>Tracheophyta</taxon>
        <taxon>Spermatophyta</taxon>
        <taxon>Magnoliopsida</taxon>
        <taxon>Liliopsida</taxon>
        <taxon>Poales</taxon>
        <taxon>Poaceae</taxon>
        <taxon>PACMAD clade</taxon>
        <taxon>Panicoideae</taxon>
        <taxon>Andropogonodae</taxon>
        <taxon>Paspaleae</taxon>
        <taxon>Paspalinae</taxon>
        <taxon>Paspalum</taxon>
    </lineage>
</organism>
<accession>A0A9W7X6U5</accession>
<name>A0A9W7X6U5_9POAL</name>
<proteinExistence type="predicted"/>
<keyword evidence="2" id="KW-1185">Reference proteome</keyword>
<evidence type="ECO:0000313" key="2">
    <source>
        <dbReference type="Proteomes" id="UP001164776"/>
    </source>
</evidence>
<reference evidence="1 2" key="1">
    <citation type="submission" date="2022-10" db="EMBL/GenBank/DDBJ databases">
        <title>WGS assembly of Paspalum vaginatum 540-79.</title>
        <authorList>
            <person name="Sun G."/>
            <person name="Wase N."/>
            <person name="Shu S."/>
            <person name="Jenkins J."/>
            <person name="Zhou B."/>
            <person name="Torres-Rodriguez J."/>
            <person name="Chen C."/>
            <person name="Sandor L."/>
            <person name="Plott C."/>
            <person name="Yoshinga Y."/>
            <person name="Daum C."/>
            <person name="Qi P."/>
            <person name="Barry K."/>
            <person name="Lipzen A."/>
            <person name="Berry L."/>
            <person name="Pedersen C."/>
            <person name="Gottilla T."/>
            <person name="Foltz A."/>
            <person name="Yu H."/>
            <person name="O'Malley R."/>
            <person name="Zhang C."/>
            <person name="Devos K."/>
            <person name="Sigmon B."/>
            <person name="Yu B."/>
            <person name="Obata T."/>
            <person name="Schmutz J."/>
            <person name="Schnable J."/>
        </authorList>
    </citation>
    <scope>NUCLEOTIDE SEQUENCE [LARGE SCALE GENOMIC DNA]</scope>
    <source>
        <strain evidence="2">cv. 540-79</strain>
    </source>
</reference>
<gene>
    <name evidence="1" type="ORF">BS78_K095400</name>
</gene>
<dbReference type="EMBL" id="MU630202">
    <property type="protein sequence ID" value="KAJ1254278.1"/>
    <property type="molecule type" value="Genomic_DNA"/>
</dbReference>
<comment type="caution">
    <text evidence="1">The sequence shown here is derived from an EMBL/GenBank/DDBJ whole genome shotgun (WGS) entry which is preliminary data.</text>
</comment>
<protein>
    <submittedName>
        <fullName evidence="1">Uncharacterized protein</fullName>
    </submittedName>
</protein>
<evidence type="ECO:0000313" key="1">
    <source>
        <dbReference type="EMBL" id="KAJ1254278.1"/>
    </source>
</evidence>